<dbReference type="InterPro" id="IPR029266">
    <property type="entry name" value="FAM217"/>
</dbReference>
<dbReference type="AlphaFoldDB" id="A0A9B0U050"/>
<evidence type="ECO:0000313" key="2">
    <source>
        <dbReference type="Proteomes" id="UP000504623"/>
    </source>
</evidence>
<gene>
    <name evidence="3" type="primary">FAM217B</name>
</gene>
<dbReference type="GeneID" id="102816680"/>
<dbReference type="CTD" id="63939"/>
<reference evidence="3" key="1">
    <citation type="submission" date="2025-08" db="UniProtKB">
        <authorList>
            <consortium name="RefSeq"/>
        </authorList>
    </citation>
    <scope>IDENTIFICATION</scope>
    <source>
        <tissue evidence="3">Spleen</tissue>
    </source>
</reference>
<feature type="compositionally biased region" description="Polar residues" evidence="1">
    <location>
        <begin position="1"/>
        <end position="16"/>
    </location>
</feature>
<proteinExistence type="predicted"/>
<dbReference type="PANTHER" id="PTHR22145">
    <property type="entry name" value="SI:CH211-266K22.6"/>
    <property type="match status" value="1"/>
</dbReference>
<organism evidence="2 3">
    <name type="scientific">Chrysochloris asiatica</name>
    <name type="common">Cape golden mole</name>
    <dbReference type="NCBI Taxonomy" id="185453"/>
    <lineage>
        <taxon>Eukaryota</taxon>
        <taxon>Metazoa</taxon>
        <taxon>Chordata</taxon>
        <taxon>Craniata</taxon>
        <taxon>Vertebrata</taxon>
        <taxon>Euteleostomi</taxon>
        <taxon>Mammalia</taxon>
        <taxon>Eutheria</taxon>
        <taxon>Afrotheria</taxon>
        <taxon>Chrysochloridae</taxon>
        <taxon>Chrysochlorinae</taxon>
        <taxon>Chrysochloris</taxon>
    </lineage>
</organism>
<protein>
    <submittedName>
        <fullName evidence="3">Protein FAM217B</fullName>
    </submittedName>
</protein>
<evidence type="ECO:0000313" key="3">
    <source>
        <dbReference type="RefSeq" id="XP_006873462.1"/>
    </source>
</evidence>
<name>A0A9B0U050_CHRAS</name>
<accession>A0A9B0U050</accession>
<feature type="compositionally biased region" description="Polar residues" evidence="1">
    <location>
        <begin position="314"/>
        <end position="326"/>
    </location>
</feature>
<feature type="region of interest" description="Disordered" evidence="1">
    <location>
        <begin position="1"/>
        <end position="50"/>
    </location>
</feature>
<feature type="region of interest" description="Disordered" evidence="1">
    <location>
        <begin position="286"/>
        <end position="386"/>
    </location>
</feature>
<sequence length="386" mass="41830">MQILNTNAQPPWTQVQHLKDSSGKRQNKSQVPCASSQLKSSLIGAPQQAEAPWKESIYAGGKLGQGPGCLGASGSSLFLDLQSMNIVSEDTDEDSASDLSDSERVPIPQSPLSPPDLRLRAEEFNPAYFQPYPEPGHARSEDKYPDFLPPPFNSWDLQETALLLNTEGKTDTMPRASGLLGRYIDRLVQLEWLQTQTVQTEKAKGTKGRPPAAPGNFWTLKSPRRSKLPAAVLARPAPPQEGPSKPGPARKKDLYREDVHTPCMAFQTPLRPLDMPAGSGFLSKKQALEARTEEKKKRSFKSSSKLQRLDLVCGTSTAKIHSNGNLRASRPSAGIPDSGGPPKAPKTQAHPALKKKGTANNGNQASTSSEKKLKPNGGKRGACKFK</sequence>
<keyword evidence="2" id="KW-1185">Reference proteome</keyword>
<feature type="compositionally biased region" description="Polar residues" evidence="1">
    <location>
        <begin position="28"/>
        <end position="40"/>
    </location>
</feature>
<dbReference type="OrthoDB" id="10027339at2759"/>
<dbReference type="RefSeq" id="XP_006873462.1">
    <property type="nucleotide sequence ID" value="XM_006873400.1"/>
</dbReference>
<dbReference type="Proteomes" id="UP000504623">
    <property type="component" value="Unplaced"/>
</dbReference>
<feature type="compositionally biased region" description="Polar residues" evidence="1">
    <location>
        <begin position="358"/>
        <end position="368"/>
    </location>
</feature>
<feature type="compositionally biased region" description="Basic and acidic residues" evidence="1">
    <location>
        <begin position="286"/>
        <end position="296"/>
    </location>
</feature>
<evidence type="ECO:0000256" key="1">
    <source>
        <dbReference type="SAM" id="MobiDB-lite"/>
    </source>
</evidence>
<feature type="region of interest" description="Disordered" evidence="1">
    <location>
        <begin position="89"/>
        <end position="117"/>
    </location>
</feature>
<feature type="region of interest" description="Disordered" evidence="1">
    <location>
        <begin position="199"/>
        <end position="221"/>
    </location>
</feature>
<dbReference type="PANTHER" id="PTHR22145:SF3">
    <property type="entry name" value="PROTEIN FAM217B"/>
    <property type="match status" value="1"/>
</dbReference>
<dbReference type="Pfam" id="PF15344">
    <property type="entry name" value="FAM217"/>
    <property type="match status" value="1"/>
</dbReference>